<protein>
    <submittedName>
        <fullName evidence="2">Uncharacterized protein</fullName>
    </submittedName>
</protein>
<comment type="caution">
    <text evidence="2">The sequence shown here is derived from an EMBL/GenBank/DDBJ whole genome shotgun (WGS) entry which is preliminary data.</text>
</comment>
<evidence type="ECO:0000313" key="3">
    <source>
        <dbReference type="Proteomes" id="UP001521931"/>
    </source>
</evidence>
<keyword evidence="3" id="KW-1185">Reference proteome</keyword>
<proteinExistence type="predicted"/>
<keyword evidence="1" id="KW-0812">Transmembrane</keyword>
<dbReference type="RefSeq" id="WP_239262191.1">
    <property type="nucleotide sequence ID" value="NZ_JAKRCV010000006.1"/>
</dbReference>
<accession>A0ABS9PZ41</accession>
<dbReference type="EMBL" id="JAKRCV010000006">
    <property type="protein sequence ID" value="MCG7320896.1"/>
    <property type="molecule type" value="Genomic_DNA"/>
</dbReference>
<feature type="transmembrane region" description="Helical" evidence="1">
    <location>
        <begin position="126"/>
        <end position="144"/>
    </location>
</feature>
<feature type="transmembrane region" description="Helical" evidence="1">
    <location>
        <begin position="84"/>
        <end position="106"/>
    </location>
</feature>
<evidence type="ECO:0000256" key="1">
    <source>
        <dbReference type="SAM" id="Phobius"/>
    </source>
</evidence>
<feature type="transmembrane region" description="Helical" evidence="1">
    <location>
        <begin position="56"/>
        <end position="77"/>
    </location>
</feature>
<organism evidence="2 3">
    <name type="scientific">Arsenicicoccus bolidensis</name>
    <dbReference type="NCBI Taxonomy" id="229480"/>
    <lineage>
        <taxon>Bacteria</taxon>
        <taxon>Bacillati</taxon>
        <taxon>Actinomycetota</taxon>
        <taxon>Actinomycetes</taxon>
        <taxon>Micrococcales</taxon>
        <taxon>Intrasporangiaceae</taxon>
        <taxon>Arsenicicoccus</taxon>
    </lineage>
</organism>
<keyword evidence="1" id="KW-1133">Transmembrane helix</keyword>
<feature type="transmembrane region" description="Helical" evidence="1">
    <location>
        <begin position="26"/>
        <end position="44"/>
    </location>
</feature>
<reference evidence="2 3" key="1">
    <citation type="submission" date="2022-02" db="EMBL/GenBank/DDBJ databases">
        <title>Uncovering new skin microbiome diversity through culturing and metagenomics.</title>
        <authorList>
            <person name="Conlan S."/>
            <person name="Deming C."/>
            <person name="Nisc Comparative Sequencing Program N."/>
            <person name="Segre J.A."/>
        </authorList>
    </citation>
    <scope>NUCLEOTIDE SEQUENCE [LARGE SCALE GENOMIC DNA]</scope>
    <source>
        <strain evidence="2 3">ACRQZ</strain>
    </source>
</reference>
<dbReference type="Proteomes" id="UP001521931">
    <property type="component" value="Unassembled WGS sequence"/>
</dbReference>
<name>A0ABS9PZ41_9MICO</name>
<gene>
    <name evidence="2" type="ORF">MHL29_03170</name>
</gene>
<keyword evidence="1" id="KW-0472">Membrane</keyword>
<evidence type="ECO:0000313" key="2">
    <source>
        <dbReference type="EMBL" id="MCG7320896.1"/>
    </source>
</evidence>
<sequence>MGRRRPDASGRGVLPETPDRRTRTRLVAVAVVALVVLVVVPGLVETVTLAAGPGMFLAAVCTTLTSTATLVGLAALAERWRAGFALLGAAGAVQLVLVVVLAVAATRITDGGGYTTSAIASQAAPGGVQSLLMVALAVWGWRAWSRLPGREAGRPAYGQVAHGADPVR</sequence>